<feature type="domain" description="Conserved oligomeric complex COG6 N-terminal" evidence="11">
    <location>
        <begin position="177"/>
        <end position="277"/>
    </location>
</feature>
<dbReference type="Pfam" id="PF20653">
    <property type="entry name" value="COG6_C"/>
    <property type="match status" value="1"/>
</dbReference>
<feature type="domain" description="Conserved Oligomeric Golgi complex subunit 6 C-terminal" evidence="12">
    <location>
        <begin position="308"/>
        <end position="808"/>
    </location>
</feature>
<comment type="subunit">
    <text evidence="10">Component of the conserved oligomeric Golgi complex.</text>
</comment>
<dbReference type="InterPro" id="IPR048369">
    <property type="entry name" value="COG6_C"/>
</dbReference>
<comment type="subcellular location">
    <subcellularLocation>
        <location evidence="1 10">Golgi apparatus membrane</location>
        <topology evidence="1 10">Peripheral membrane protein</topology>
    </subcellularLocation>
</comment>
<evidence type="ECO:0000256" key="4">
    <source>
        <dbReference type="ARBA" id="ARBA00022448"/>
    </source>
</evidence>
<dbReference type="HOGENOM" id="CLU_017837_0_0_1"/>
<dbReference type="PANTHER" id="PTHR21506:SF0">
    <property type="entry name" value="CONSERVED OLIGOMERIC GOLGI COMPLEX SUBUNIT 6"/>
    <property type="match status" value="1"/>
</dbReference>
<proteinExistence type="inferred from homology"/>
<dbReference type="Pfam" id="PF06419">
    <property type="entry name" value="COG6_N"/>
    <property type="match status" value="1"/>
</dbReference>
<organism evidence="13 14">
    <name type="scientific">Eremothecium cymbalariae (strain CBS 270.75 / DBVPG 7215 / KCTC 17166 / NRRL Y-17582)</name>
    <name type="common">Yeast</name>
    <dbReference type="NCBI Taxonomy" id="931890"/>
    <lineage>
        <taxon>Eukaryota</taxon>
        <taxon>Fungi</taxon>
        <taxon>Dikarya</taxon>
        <taxon>Ascomycota</taxon>
        <taxon>Saccharomycotina</taxon>
        <taxon>Saccharomycetes</taxon>
        <taxon>Saccharomycetales</taxon>
        <taxon>Saccharomycetaceae</taxon>
        <taxon>Eremothecium</taxon>
    </lineage>
</organism>
<evidence type="ECO:0000256" key="1">
    <source>
        <dbReference type="ARBA" id="ARBA00004395"/>
    </source>
</evidence>
<comment type="similarity">
    <text evidence="2 10">Belongs to the COG6 family.</text>
</comment>
<dbReference type="FunCoup" id="G8JRN3">
    <property type="interactions" value="274"/>
</dbReference>
<evidence type="ECO:0000256" key="9">
    <source>
        <dbReference type="ARBA" id="ARBA00043873"/>
    </source>
</evidence>
<keyword evidence="4 10" id="KW-0813">Transport</keyword>
<sequence length="812" mass="92662">MDFLDYQAYGVGIGSDDGAGLLPEPASNLSLVANIPVPEVAEASTDFRQDGGLHLAALDNGGWDAGGADIENLHDRMKKYTAMSIKLLPKTGSTTSVANNEVVNSSNDFQILLRKNNTITNSVLSKRLSHLLNDMNHPNYQSDLQLKKSLTVLQEDKIVLGLDIDKLVRADFIGLLSRKSLRSDLEKELLKDHLSVLEDFQPIARKIKRLHKPVERIQALGQQLLEMQDSGHEEVIVDSDVVDLRKRLDHLKLKRKILIGIRDSLILNQLEVEQLDNGVIDESYFQIVNKLMNIKERATYLIGLSNPKAGNALSTKVNEYLRRANKRVFNYLLDFLYEYESMPKSSGQRAFEDNDASLTMFQRCLIYLSNDLEFFNEFLKIVTNMRSKKLLNDFLSQFDVDNRDSKPILLSAHDPVRYLGDVLAHVHTLIANEADFIGSLFKFQDKQIGDAPKSILQENSDVLNSLHMHVLNRIISSLSNSTRIRLEQIVRFEDDALVTFDITQLLKLYQMMFSKHDLSPDNKLIKILHDLEVLANAKILSYYSNYLSAVKTDDQATADLLPPDWLTAYLFKLCGLFDKLEAVSESNDILTADFFNKFVLNPFEMTFLKQAESWFPFSKKDSVSKYNLLILEINGFDIITSRLVPYHNTIFASEAGLDVYHKLSNKLDTFVNQLDELQTRKFFELTGLSLYYNLFNMVFPVASVQDSLDYEMYNSILENPIMSLDIIEANVREKLVEYIPQALMDIQEVWLFNLASLKIAETITSNCFSRFCKFYVVFKNVLLNLFMDDQDRISSILAYSEHEISTLLGITE</sequence>
<evidence type="ECO:0000256" key="3">
    <source>
        <dbReference type="ARBA" id="ARBA00020973"/>
    </source>
</evidence>
<dbReference type="RefSeq" id="XP_003645619.1">
    <property type="nucleotide sequence ID" value="XM_003645571.1"/>
</dbReference>
<evidence type="ECO:0000256" key="8">
    <source>
        <dbReference type="ARBA" id="ARBA00031348"/>
    </source>
</evidence>
<dbReference type="GO" id="GO:0000139">
    <property type="term" value="C:Golgi membrane"/>
    <property type="evidence" value="ECO:0007669"/>
    <property type="project" value="UniProtKB-SubCell"/>
</dbReference>
<dbReference type="AlphaFoldDB" id="G8JRN3"/>
<dbReference type="KEGG" id="erc:Ecym_3311"/>
<dbReference type="InterPro" id="IPR048368">
    <property type="entry name" value="COG6_N"/>
</dbReference>
<evidence type="ECO:0000313" key="14">
    <source>
        <dbReference type="Proteomes" id="UP000006790"/>
    </source>
</evidence>
<dbReference type="SMART" id="SM01087">
    <property type="entry name" value="COG6"/>
    <property type="match status" value="1"/>
</dbReference>
<dbReference type="InParanoid" id="G8JRN3"/>
<dbReference type="eggNOG" id="KOG3758">
    <property type="taxonomic scope" value="Eukaryota"/>
</dbReference>
<keyword evidence="7 10" id="KW-0472">Membrane</keyword>
<dbReference type="EMBL" id="CP002499">
    <property type="protein sequence ID" value="AET38802.1"/>
    <property type="molecule type" value="Genomic_DNA"/>
</dbReference>
<accession>G8JRN3</accession>
<name>G8JRN3_ERECY</name>
<evidence type="ECO:0000256" key="2">
    <source>
        <dbReference type="ARBA" id="ARBA00011023"/>
    </source>
</evidence>
<dbReference type="GO" id="GO:0017119">
    <property type="term" value="C:Golgi transport complex"/>
    <property type="evidence" value="ECO:0007669"/>
    <property type="project" value="UniProtKB-UniRule"/>
</dbReference>
<evidence type="ECO:0000259" key="11">
    <source>
        <dbReference type="Pfam" id="PF06419"/>
    </source>
</evidence>
<evidence type="ECO:0000256" key="7">
    <source>
        <dbReference type="ARBA" id="ARBA00023136"/>
    </source>
</evidence>
<protein>
    <recommendedName>
        <fullName evidence="3 10">Conserved oligomeric Golgi complex subunit 6</fullName>
        <shortName evidence="10">COG complex subunit 6</shortName>
    </recommendedName>
    <alternativeName>
        <fullName evidence="8 10">Component of oligomeric Golgi complex 6</fullName>
    </alternativeName>
</protein>
<dbReference type="Proteomes" id="UP000006790">
    <property type="component" value="Chromosome 3"/>
</dbReference>
<evidence type="ECO:0000256" key="5">
    <source>
        <dbReference type="ARBA" id="ARBA00022927"/>
    </source>
</evidence>
<dbReference type="STRING" id="931890.G8JRN3"/>
<dbReference type="GeneID" id="11468905"/>
<comment type="function">
    <text evidence="10">Acts as component of the peripheral membrane COG complex that is involved in intra-Golgi protein trafficking. COG is located at the cis-Golgi, and regulates tethering of retrograde intra-Golgi vesicles and possibly a number of other membrane trafficking events.</text>
</comment>
<dbReference type="OMA" id="IINMICP"/>
<keyword evidence="6 10" id="KW-0333">Golgi apparatus</keyword>
<dbReference type="PANTHER" id="PTHR21506">
    <property type="entry name" value="COMPONENT OF OLIGOMERIC GOLGI COMPLEX 6"/>
    <property type="match status" value="1"/>
</dbReference>
<dbReference type="InterPro" id="IPR010490">
    <property type="entry name" value="COG6"/>
</dbReference>
<evidence type="ECO:0000256" key="10">
    <source>
        <dbReference type="RuleBase" id="RU365075"/>
    </source>
</evidence>
<comment type="function">
    <text evidence="9">Acts as a component of the peripheral membrane COG complex that is involved in intra-Golgi protein trafficking. COG is located at the cis-Golgi, and regulates tethering of retrograde intra-Golgi vesicles and possibly a number of other membrane trafficking events.</text>
</comment>
<reference evidence="14" key="1">
    <citation type="journal article" date="2012" name="G3 (Bethesda)">
        <title>Pichia sorbitophila, an interspecies yeast hybrid reveals early steps of genome resolution following polyploidization.</title>
        <authorList>
            <person name="Leh Louis V."/>
            <person name="Despons L."/>
            <person name="Friedrich A."/>
            <person name="Martin T."/>
            <person name="Durrens P."/>
            <person name="Casaregola S."/>
            <person name="Neuveglise C."/>
            <person name="Fairhead C."/>
            <person name="Marck C."/>
            <person name="Cruz J.A."/>
            <person name="Straub M.L."/>
            <person name="Kugler V."/>
            <person name="Sacerdot C."/>
            <person name="Uzunov Z."/>
            <person name="Thierry A."/>
            <person name="Weiss S."/>
            <person name="Bleykasten C."/>
            <person name="De Montigny J."/>
            <person name="Jacques N."/>
            <person name="Jung P."/>
            <person name="Lemaire M."/>
            <person name="Mallet S."/>
            <person name="Morel G."/>
            <person name="Richard G.F."/>
            <person name="Sarkar A."/>
            <person name="Savel G."/>
            <person name="Schacherer J."/>
            <person name="Seret M.L."/>
            <person name="Talla E."/>
            <person name="Samson G."/>
            <person name="Jubin C."/>
            <person name="Poulain J."/>
            <person name="Vacherie B."/>
            <person name="Barbe V."/>
            <person name="Pelletier E."/>
            <person name="Sherman D.J."/>
            <person name="Westhof E."/>
            <person name="Weissenbach J."/>
            <person name="Baret P.V."/>
            <person name="Wincker P."/>
            <person name="Gaillardin C."/>
            <person name="Dujon B."/>
            <person name="Souciet J.L."/>
        </authorList>
    </citation>
    <scope>NUCLEOTIDE SEQUENCE [LARGE SCALE GENOMIC DNA]</scope>
    <source>
        <strain evidence="14">CBS 270.75 / DBVPG 7215 / KCTC 17166 / NRRL Y-17582</strain>
    </source>
</reference>
<dbReference type="OrthoDB" id="272987at2759"/>
<gene>
    <name evidence="13" type="ordered locus">Ecym_3311</name>
</gene>
<evidence type="ECO:0000256" key="6">
    <source>
        <dbReference type="ARBA" id="ARBA00023034"/>
    </source>
</evidence>
<evidence type="ECO:0000313" key="13">
    <source>
        <dbReference type="EMBL" id="AET38802.1"/>
    </source>
</evidence>
<dbReference type="GO" id="GO:0006891">
    <property type="term" value="P:intra-Golgi vesicle-mediated transport"/>
    <property type="evidence" value="ECO:0007669"/>
    <property type="project" value="UniProtKB-UniRule"/>
</dbReference>
<evidence type="ECO:0000259" key="12">
    <source>
        <dbReference type="Pfam" id="PF20653"/>
    </source>
</evidence>
<dbReference type="GO" id="GO:0032258">
    <property type="term" value="P:cytoplasm to vacuole targeting by the Cvt pathway"/>
    <property type="evidence" value="ECO:0007669"/>
    <property type="project" value="EnsemblFungi"/>
</dbReference>
<keyword evidence="5 10" id="KW-0653">Protein transport</keyword>
<keyword evidence="14" id="KW-1185">Reference proteome</keyword>